<dbReference type="AlphaFoldDB" id="A0A8S0WQF7"/>
<name>A0A8S0WQF7_CYCAE</name>
<gene>
    <name evidence="2" type="ORF">AAE3_LOCUS5065</name>
</gene>
<protein>
    <submittedName>
        <fullName evidence="2">Uncharacterized protein</fullName>
    </submittedName>
</protein>
<dbReference type="EMBL" id="CACVBS010000037">
    <property type="protein sequence ID" value="CAA7262902.1"/>
    <property type="molecule type" value="Genomic_DNA"/>
</dbReference>
<keyword evidence="3" id="KW-1185">Reference proteome</keyword>
<organism evidence="2 3">
    <name type="scientific">Cyclocybe aegerita</name>
    <name type="common">Black poplar mushroom</name>
    <name type="synonym">Agrocybe aegerita</name>
    <dbReference type="NCBI Taxonomy" id="1973307"/>
    <lineage>
        <taxon>Eukaryota</taxon>
        <taxon>Fungi</taxon>
        <taxon>Dikarya</taxon>
        <taxon>Basidiomycota</taxon>
        <taxon>Agaricomycotina</taxon>
        <taxon>Agaricomycetes</taxon>
        <taxon>Agaricomycetidae</taxon>
        <taxon>Agaricales</taxon>
        <taxon>Agaricineae</taxon>
        <taxon>Bolbitiaceae</taxon>
        <taxon>Cyclocybe</taxon>
    </lineage>
</organism>
<accession>A0A8S0WQF7</accession>
<feature type="signal peptide" evidence="1">
    <location>
        <begin position="1"/>
        <end position="20"/>
    </location>
</feature>
<reference evidence="2 3" key="1">
    <citation type="submission" date="2020-01" db="EMBL/GenBank/DDBJ databases">
        <authorList>
            <person name="Gupta K D."/>
        </authorList>
    </citation>
    <scope>NUCLEOTIDE SEQUENCE [LARGE SCALE GENOMIC DNA]</scope>
</reference>
<evidence type="ECO:0000256" key="1">
    <source>
        <dbReference type="SAM" id="SignalP"/>
    </source>
</evidence>
<evidence type="ECO:0000313" key="2">
    <source>
        <dbReference type="EMBL" id="CAA7262902.1"/>
    </source>
</evidence>
<evidence type="ECO:0000313" key="3">
    <source>
        <dbReference type="Proteomes" id="UP000467700"/>
    </source>
</evidence>
<comment type="caution">
    <text evidence="2">The sequence shown here is derived from an EMBL/GenBank/DDBJ whole genome shotgun (WGS) entry which is preliminary data.</text>
</comment>
<dbReference type="Proteomes" id="UP000467700">
    <property type="component" value="Unassembled WGS sequence"/>
</dbReference>
<proteinExistence type="predicted"/>
<dbReference type="OrthoDB" id="2961306at2759"/>
<feature type="chain" id="PRO_5035903992" evidence="1">
    <location>
        <begin position="21"/>
        <end position="186"/>
    </location>
</feature>
<keyword evidence="1" id="KW-0732">Signal</keyword>
<sequence length="186" mass="20293">MFKATQVAFSLVILATLAAAGDICAYTSRGCVGTFGCCINIPANVCCLYPDNYGWSNLKNMTSNGNWWASMYSDTCQTLLAGSVASADGQICLGAWDVPARSTSWRVTTNTNAKRSITVNQEAAQCMSPNVIGFTTDSGEERLFRIPDGTRFEDAEKFLEEGQFEELFKYEKGQPVVFEAVTKQLG</sequence>